<sequence>MAKPYEFNWQKEVPSFLQEGAVFDRYEEVVMTPDFL</sequence>
<name>A0A8I5KXT9_HUMAN</name>
<evidence type="ECO:0007829" key="4">
    <source>
        <dbReference type="ProteomicsDB" id="A0A8I5KXT9"/>
    </source>
</evidence>
<evidence type="ECO:0000313" key="2">
    <source>
        <dbReference type="Proteomes" id="UP000005640"/>
    </source>
</evidence>
<organism evidence="1 2">
    <name type="scientific">Homo sapiens</name>
    <name type="common">Human</name>
    <dbReference type="NCBI Taxonomy" id="9606"/>
    <lineage>
        <taxon>Eukaryota</taxon>
        <taxon>Metazoa</taxon>
        <taxon>Chordata</taxon>
        <taxon>Craniata</taxon>
        <taxon>Vertebrata</taxon>
        <taxon>Euteleostomi</taxon>
        <taxon>Mammalia</taxon>
        <taxon>Eutheria</taxon>
        <taxon>Euarchontoglires</taxon>
        <taxon>Primates</taxon>
        <taxon>Haplorrhini</taxon>
        <taxon>Catarrhini</taxon>
        <taxon>Hominidae</taxon>
        <taxon>Homo</taxon>
    </lineage>
</organism>
<gene>
    <name evidence="1" type="primary">PLCB4</name>
</gene>
<reference evidence="1 2" key="3">
    <citation type="journal article" date="2004" name="Nature">
        <title>Finishing the euchromatic sequence of the human genome.</title>
        <authorList>
            <consortium name="International Human Genome Sequencing Consortium"/>
        </authorList>
    </citation>
    <scope>NUCLEOTIDE SEQUENCE [LARGE SCALE GENOMIC DNA]</scope>
</reference>
<dbReference type="GeneTree" id="ENSGT00940000156426"/>
<dbReference type="Ensembl" id="ENST00000689392.1">
    <property type="protein sequence ID" value="ENSP00000510662.1"/>
    <property type="gene ID" value="ENSG00000101333.19"/>
</dbReference>
<dbReference type="EMBL" id="AL121909">
    <property type="status" value="NOT_ANNOTATED_CDS"/>
    <property type="molecule type" value="Genomic_DNA"/>
</dbReference>
<dbReference type="EMBL" id="AL023805">
    <property type="status" value="NOT_ANNOTATED_CDS"/>
    <property type="molecule type" value="Genomic_DNA"/>
</dbReference>
<dbReference type="Proteomes" id="UP000005640">
    <property type="component" value="Chromosome 20"/>
</dbReference>
<protein>
    <submittedName>
        <fullName evidence="1">Phospholipase C beta 4</fullName>
    </submittedName>
</protein>
<dbReference type="EMBL" id="AL031652">
    <property type="status" value="NOT_ANNOTATED_CDS"/>
    <property type="molecule type" value="Genomic_DNA"/>
</dbReference>
<reference evidence="1" key="5">
    <citation type="submission" date="2025-09" db="UniProtKB">
        <authorList>
            <consortium name="Ensembl"/>
        </authorList>
    </citation>
    <scope>IDENTIFICATION</scope>
</reference>
<keyword evidence="3 4" id="KW-1267">Proteomics identification</keyword>
<dbReference type="OpenTargets" id="ENSG00000101333"/>
<dbReference type="Ensembl" id="ENST00000689392.1">
    <property type="protein sequence ID" value="ENSP00000510662.1"/>
    <property type="gene ID" value="ENSG00000101333.20"/>
</dbReference>
<dbReference type="AlphaFoldDB" id="A0A8I5KXT9"/>
<dbReference type="SMR" id="A0A8I5KXT9"/>
<evidence type="ECO:0007829" key="3">
    <source>
        <dbReference type="PeptideAtlas" id="A0A8I5KXT9"/>
    </source>
</evidence>
<accession>A0A8I5KXT9</accession>
<dbReference type="EMBL" id="AL121898">
    <property type="status" value="NOT_ANNOTATED_CDS"/>
    <property type="molecule type" value="Genomic_DNA"/>
</dbReference>
<dbReference type="EMBL" id="KF456812">
    <property type="status" value="NOT_ANNOTATED_CDS"/>
    <property type="molecule type" value="Genomic_DNA"/>
</dbReference>
<reference evidence="1" key="4">
    <citation type="submission" date="2025-08" db="UniProtKB">
        <authorList>
            <consortium name="Ensembl"/>
        </authorList>
    </citation>
    <scope>IDENTIFICATION</scope>
</reference>
<reference evidence="1 2" key="2">
    <citation type="journal article" date="2001" name="Nature">
        <title>The DNA sequence and comparative analysis of human chromosome 20.</title>
        <authorList>
            <person name="Deloukas P."/>
            <person name="Matthews L.H."/>
            <person name="Ashurst J."/>
            <person name="Burton J."/>
            <person name="Gilbert J.G."/>
            <person name="Jones M."/>
            <person name="Stavrides G."/>
            <person name="Almeida J.P."/>
            <person name="Babbage A.K."/>
            <person name="Bagguley C.L."/>
            <person name="Bailey J."/>
            <person name="Barlow K.F."/>
            <person name="Bates K.N."/>
            <person name="Beard L.M."/>
            <person name="Beare D.M."/>
            <person name="Beasley O.P."/>
            <person name="Bird C.P."/>
            <person name="Blakey S.E."/>
            <person name="Bridgeman A.M."/>
            <person name="Brown A.J."/>
            <person name="Buck D."/>
            <person name="Burrill W."/>
            <person name="Butler A.P."/>
            <person name="Carder C."/>
            <person name="Carter N.P."/>
            <person name="Chapman J.C."/>
            <person name="Clamp M."/>
            <person name="Clark G."/>
            <person name="Clark L.N."/>
            <person name="Clark S.Y."/>
            <person name="Clee C.M."/>
            <person name="Clegg S."/>
            <person name="Cobley V.E."/>
            <person name="Collier R.E."/>
            <person name="Connor R."/>
            <person name="Corby N.R."/>
            <person name="Coulson A."/>
            <person name="Coville G.J."/>
            <person name="Deadman R."/>
            <person name="Dhami P."/>
            <person name="Dunn M."/>
            <person name="Ellington A.G."/>
            <person name="Frankland J.A."/>
            <person name="Fraser A."/>
            <person name="French L."/>
            <person name="Garner P."/>
            <person name="Grafham D.V."/>
            <person name="Griffiths C."/>
            <person name="Griffiths M.N."/>
            <person name="Gwilliam R."/>
            <person name="Hall R.E."/>
            <person name="Hammond S."/>
            <person name="Harley J.L."/>
            <person name="Heath P.D."/>
            <person name="Ho S."/>
            <person name="Holden J.L."/>
            <person name="Howden P.J."/>
            <person name="Huckle E."/>
            <person name="Hunt A.R."/>
            <person name="Hunt S.E."/>
            <person name="Jekosch K."/>
            <person name="Johnson C.M."/>
            <person name="Johnson D."/>
            <person name="Kay M.P."/>
            <person name="Kimberley A.M."/>
            <person name="King A."/>
            <person name="Knights A."/>
            <person name="Laird G.K."/>
            <person name="Lawlor S."/>
            <person name="Lehvaslaiho M.H."/>
            <person name="Leversha M."/>
            <person name="Lloyd C."/>
            <person name="Lloyd D.M."/>
            <person name="Lovell J.D."/>
            <person name="Marsh V.L."/>
            <person name="Martin S.L."/>
            <person name="McConnachie L.J."/>
            <person name="McLay K."/>
            <person name="McMurray A.A."/>
            <person name="Milne S."/>
            <person name="Mistry D."/>
            <person name="Moore M.J."/>
            <person name="Mullikin J.C."/>
            <person name="Nickerson T."/>
            <person name="Oliver K."/>
            <person name="Parker A."/>
            <person name="Patel R."/>
            <person name="Pearce T.A."/>
            <person name="Peck A.I."/>
            <person name="Phillimore B.J."/>
            <person name="Prathalingam S.R."/>
            <person name="Plumb R.W."/>
            <person name="Ramsay H."/>
            <person name="Rice C.M."/>
            <person name="Ross M.T."/>
            <person name="Scott C.E."/>
            <person name="Sehra H.K."/>
            <person name="Shownkeen R."/>
            <person name="Sims S."/>
            <person name="Skuce C.D."/>
            <person name="Smith M.L."/>
            <person name="Soderlund C."/>
            <person name="Steward C.A."/>
            <person name="Sulston J.E."/>
            <person name="Swann M."/>
            <person name="Sycamore N."/>
            <person name="Taylor R."/>
            <person name="Tee L."/>
            <person name="Thomas D.W."/>
            <person name="Thorpe A."/>
            <person name="Tracey A."/>
            <person name="Tromans A.C."/>
            <person name="Vaudin M."/>
            <person name="Wall M."/>
            <person name="Wallis J.M."/>
            <person name="Whitehead S.L."/>
            <person name="Whittaker P."/>
            <person name="Willey D.L."/>
            <person name="Williams L."/>
            <person name="Williams S.A."/>
            <person name="Wilming L."/>
            <person name="Wray P.W."/>
            <person name="Hubbard T."/>
            <person name="Durbin R.M."/>
            <person name="Bentley D.R."/>
            <person name="Beck S."/>
            <person name="Rogers J."/>
        </authorList>
    </citation>
    <scope>NUCLEOTIDE SEQUENCE [LARGE SCALE GENOMIC DNA]</scope>
</reference>
<reference evidence="1 2" key="1">
    <citation type="journal article" date="2001" name="Nature">
        <title>Initial sequencing and analysis of the human genome.</title>
        <authorList>
            <consortium name="International Human Genome Sequencing Consortium"/>
            <person name="Lander E.S."/>
            <person name="Linton L.M."/>
            <person name="Birren B."/>
            <person name="Nusbaum C."/>
            <person name="Zody M.C."/>
            <person name="Baldwin J."/>
            <person name="Devon K."/>
            <person name="Dewar K."/>
            <person name="Doyle M."/>
            <person name="FitzHugh W."/>
            <person name="Funke R."/>
            <person name="Gage D."/>
            <person name="Harris K."/>
            <person name="Heaford A."/>
            <person name="Howland J."/>
            <person name="Kann L."/>
            <person name="Lehoczky J."/>
            <person name="LeVine R."/>
            <person name="McEwan P."/>
            <person name="McKernan K."/>
            <person name="Meldrim J."/>
            <person name="Mesirov J.P."/>
            <person name="Miranda C."/>
            <person name="Morris W."/>
            <person name="Naylor J."/>
            <person name="Raymond C."/>
            <person name="Rosetti M."/>
            <person name="Santos R."/>
            <person name="Sheridan A."/>
            <person name="Sougnez C."/>
            <person name="Stange-Thomann N."/>
            <person name="Stojanovic N."/>
            <person name="Subramanian A."/>
            <person name="Wyman D."/>
            <person name="Rogers J."/>
            <person name="Sulston J."/>
            <person name="Ainscough R."/>
            <person name="Beck S."/>
            <person name="Bentley D."/>
            <person name="Burton J."/>
            <person name="Clee C."/>
            <person name="Carter N."/>
            <person name="Coulson A."/>
            <person name="Deadman R."/>
            <person name="Deloukas P."/>
            <person name="Dunham A."/>
            <person name="Dunham I."/>
            <person name="Durbin R."/>
            <person name="French L."/>
            <person name="Grafham D."/>
            <person name="Gregory S."/>
            <person name="Hubbard T."/>
            <person name="Humphray S."/>
            <person name="Hunt A."/>
            <person name="Jones M."/>
            <person name="Lloyd C."/>
            <person name="McMurray A."/>
            <person name="Matthews L."/>
            <person name="Mercer S."/>
            <person name="Milne S."/>
            <person name="Mullikin J.C."/>
            <person name="Mungall A."/>
            <person name="Plumb R."/>
            <person name="Ross M."/>
            <person name="Shownkeen R."/>
            <person name="Sims S."/>
            <person name="Waterston R.H."/>
            <person name="Wilson R.K."/>
            <person name="Hillier L.W."/>
            <person name="McPherson J.D."/>
            <person name="Marra M.A."/>
            <person name="Mardis E.R."/>
            <person name="Fulton L.A."/>
            <person name="Chinwalla A.T."/>
            <person name="Pepin K.H."/>
            <person name="Gish W.R."/>
            <person name="Chissoe S.L."/>
            <person name="Wendl M.C."/>
            <person name="Delehaunty K.D."/>
            <person name="Miner T.L."/>
            <person name="Delehaunty A."/>
            <person name="Kramer J.B."/>
            <person name="Cook L.L."/>
            <person name="Fulton R.S."/>
            <person name="Johnson D.L."/>
            <person name="Minx P.J."/>
            <person name="Clifton S.W."/>
            <person name="Hawkins T."/>
            <person name="Branscomb E."/>
            <person name="Predki P."/>
            <person name="Richardson P."/>
            <person name="Wenning S."/>
            <person name="Slezak T."/>
            <person name="Doggett N."/>
            <person name="Cheng J.F."/>
            <person name="Olsen A."/>
            <person name="Lucas S."/>
            <person name="Elkin C."/>
            <person name="Uberbacher E."/>
            <person name="Frazier M."/>
            <person name="Gibbs R.A."/>
            <person name="Muzny D.M."/>
            <person name="Scherer S.E."/>
            <person name="Bouck J.B."/>
            <person name="Sodergren E.J."/>
            <person name="Worley K.C."/>
            <person name="Rives C.M."/>
            <person name="Gorrell J.H."/>
            <person name="Metzker M.L."/>
            <person name="Naylor S.L."/>
            <person name="Kucherlapati R.S."/>
            <person name="Nelson D.L."/>
            <person name="Weinstock G.M."/>
            <person name="Sakaki Y."/>
            <person name="Fujiyama A."/>
            <person name="Hattori M."/>
            <person name="Yada T."/>
            <person name="Toyoda A."/>
            <person name="Itoh T."/>
            <person name="Kawagoe C."/>
            <person name="Watanabe H."/>
            <person name="Totoki Y."/>
            <person name="Taylor T."/>
            <person name="Weissenbach J."/>
            <person name="Heilig R."/>
            <person name="Saurin W."/>
            <person name="Artiguenave F."/>
            <person name="Brottier P."/>
            <person name="Bruls T."/>
            <person name="Pelletier E."/>
            <person name="Robert C."/>
            <person name="Wincker P."/>
            <person name="Smith D.R."/>
            <person name="Doucette-Stamm L."/>
            <person name="Rubenfield M."/>
            <person name="Weinstock K."/>
            <person name="Lee H.M."/>
            <person name="Dubois J."/>
            <person name="Rosenthal A."/>
            <person name="Platzer M."/>
            <person name="Nyakatura G."/>
            <person name="Taudien S."/>
            <person name="Rump A."/>
            <person name="Yang H."/>
            <person name="Yu J."/>
            <person name="Wang J."/>
            <person name="Huang G."/>
            <person name="Gu J."/>
            <person name="Hood L."/>
            <person name="Rowen L."/>
            <person name="Madan A."/>
            <person name="Qin S."/>
            <person name="Davis R.W."/>
            <person name="Federspiel N.A."/>
            <person name="Abola A.P."/>
            <person name="Proctor M.J."/>
            <person name="Myers R.M."/>
            <person name="Schmutz J."/>
            <person name="Dickson M."/>
            <person name="Grimwood J."/>
            <person name="Cox D.R."/>
            <person name="Olson M.V."/>
            <person name="Kaul R."/>
            <person name="Raymond C."/>
            <person name="Shimizu N."/>
            <person name="Kawasaki K."/>
            <person name="Minoshima S."/>
            <person name="Evans G.A."/>
            <person name="Athanasiou M."/>
            <person name="Schultz R."/>
            <person name="Roe B.A."/>
            <person name="Chen F."/>
            <person name="Pan H."/>
            <person name="Ramser J."/>
            <person name="Lehrach H."/>
            <person name="Reinhardt R."/>
            <person name="McCombie W.R."/>
            <person name="de la Bastide M."/>
            <person name="Dedhia N."/>
            <person name="Blocker H."/>
            <person name="Hornischer K."/>
            <person name="Nordsiek G."/>
            <person name="Agarwala R."/>
            <person name="Aravind L."/>
            <person name="Bailey J.A."/>
            <person name="Bateman A."/>
            <person name="Batzoglou S."/>
            <person name="Birney E."/>
            <person name="Bork P."/>
            <person name="Brown D.G."/>
            <person name="Burge C.B."/>
            <person name="Cerutti L."/>
            <person name="Chen H.C."/>
            <person name="Church D."/>
            <person name="Clamp M."/>
            <person name="Copley R.R."/>
            <person name="Doerks T."/>
            <person name="Eddy S.R."/>
            <person name="Eichler E.E."/>
            <person name="Furey T.S."/>
            <person name="Galagan J."/>
            <person name="Gilbert J.G."/>
            <person name="Harmon C."/>
            <person name="Hayashizaki Y."/>
            <person name="Haussler D."/>
            <person name="Hermjakob H."/>
            <person name="Hokamp K."/>
            <person name="Jang W."/>
            <person name="Johnson L.S."/>
            <person name="Jones T.A."/>
            <person name="Kasif S."/>
            <person name="Kaspryzk A."/>
            <person name="Kennedy S."/>
            <person name="Kent W.J."/>
            <person name="Kitts P."/>
            <person name="Koonin E.V."/>
            <person name="Korf I."/>
            <person name="Kulp D."/>
            <person name="Lancet D."/>
            <person name="Lowe T.M."/>
            <person name="McLysaght A."/>
            <person name="Mikkelsen T."/>
            <person name="Moran J.V."/>
            <person name="Mulder N."/>
            <person name="Pollara V.J."/>
            <person name="Ponting C.P."/>
            <person name="Schuler G."/>
            <person name="Schultz J."/>
            <person name="Slater G."/>
            <person name="Smit A.F."/>
            <person name="Stupka E."/>
            <person name="Szustakowski J."/>
            <person name="Thierry-Mieg D."/>
            <person name="Thierry-Mieg J."/>
            <person name="Wagner L."/>
            <person name="Wallis J."/>
            <person name="Wheeler R."/>
            <person name="Williams A."/>
            <person name="Wolf Y.I."/>
            <person name="Wolfe K.H."/>
            <person name="Yang S.P."/>
            <person name="Yeh R.F."/>
            <person name="Collins F."/>
            <person name="Guyer M.S."/>
            <person name="Peterson J."/>
            <person name="Felsenfeld A."/>
            <person name="Wetterstrand K.A."/>
            <person name="Patrinos A."/>
            <person name="Morgan M.J."/>
            <person name="de Jong P."/>
            <person name="Catanese J.J."/>
            <person name="Osoegawa K."/>
            <person name="Shizuya H."/>
            <person name="Choi S."/>
            <person name="Chen Y.J."/>
        </authorList>
    </citation>
    <scope>NUCLEOTIDE SEQUENCE [LARGE SCALE GENOMIC DNA]</scope>
</reference>
<keyword evidence="2" id="KW-1185">Reference proteome</keyword>
<evidence type="ECO:0000313" key="1">
    <source>
        <dbReference type="Ensembl" id="ENSP00000510662.1"/>
    </source>
</evidence>
<proteinExistence type="evidence at protein level"/>
<dbReference type="OrthoDB" id="269822at2759"/>
<dbReference type="HGNC" id="HGNC:9059">
    <property type="gene designation" value="PLCB4"/>
</dbReference>